<proteinExistence type="predicted"/>
<dbReference type="EMBL" id="JACOOL010000001">
    <property type="protein sequence ID" value="MBC5635349.1"/>
    <property type="molecule type" value="Genomic_DNA"/>
</dbReference>
<dbReference type="SMART" id="SM00763">
    <property type="entry name" value="AAA_PrkA"/>
    <property type="match status" value="1"/>
</dbReference>
<dbReference type="Proteomes" id="UP000637359">
    <property type="component" value="Unassembled WGS sequence"/>
</dbReference>
<dbReference type="InterPro" id="IPR027417">
    <property type="entry name" value="P-loop_NTPase"/>
</dbReference>
<evidence type="ECO:0000259" key="1">
    <source>
        <dbReference type="SMART" id="SM00763"/>
    </source>
</evidence>
<dbReference type="InterPro" id="IPR010650">
    <property type="entry name" value="PrkA_C"/>
</dbReference>
<name>A0A923L2N0_9BACI</name>
<reference evidence="2" key="1">
    <citation type="submission" date="2020-08" db="EMBL/GenBank/DDBJ databases">
        <title>Genome public.</title>
        <authorList>
            <person name="Liu C."/>
            <person name="Sun Q."/>
        </authorList>
    </citation>
    <scope>NUCLEOTIDE SEQUENCE</scope>
    <source>
        <strain evidence="2">BX22</strain>
    </source>
</reference>
<dbReference type="InterPro" id="IPR013153">
    <property type="entry name" value="Prk_AAA"/>
</dbReference>
<evidence type="ECO:0000313" key="3">
    <source>
        <dbReference type="Proteomes" id="UP000637359"/>
    </source>
</evidence>
<organism evidence="2 3">
    <name type="scientific">Ornithinibacillus hominis</name>
    <dbReference type="NCBI Taxonomy" id="2763055"/>
    <lineage>
        <taxon>Bacteria</taxon>
        <taxon>Bacillati</taxon>
        <taxon>Bacillota</taxon>
        <taxon>Bacilli</taxon>
        <taxon>Bacillales</taxon>
        <taxon>Bacillaceae</taxon>
        <taxon>Ornithinibacillus</taxon>
    </lineage>
</organism>
<dbReference type="GO" id="GO:0004672">
    <property type="term" value="F:protein kinase activity"/>
    <property type="evidence" value="ECO:0007669"/>
    <property type="project" value="InterPro"/>
</dbReference>
<protein>
    <submittedName>
        <fullName evidence="2">PrkA family serine protein kinase</fullName>
    </submittedName>
</protein>
<dbReference type="PIRSF" id="PIRSF000549">
    <property type="entry name" value="Ser_prot_kin"/>
    <property type="match status" value="1"/>
</dbReference>
<feature type="domain" description="PrkA AAA" evidence="1">
    <location>
        <begin position="21"/>
        <end position="371"/>
    </location>
</feature>
<keyword evidence="2" id="KW-0808">Transferase</keyword>
<dbReference type="InterPro" id="IPR016230">
    <property type="entry name" value="PrkA/YeaG"/>
</dbReference>
<comment type="caution">
    <text evidence="2">The sequence shown here is derived from an EMBL/GenBank/DDBJ whole genome shotgun (WGS) entry which is preliminary data.</text>
</comment>
<gene>
    <name evidence="2" type="ORF">H8S33_00795</name>
</gene>
<dbReference type="PANTHER" id="PTHR30267">
    <property type="entry name" value="PROTEIN KINASE PRKA"/>
    <property type="match status" value="1"/>
</dbReference>
<dbReference type="PANTHER" id="PTHR30267:SF2">
    <property type="entry name" value="PROTEIN PRKA"/>
    <property type="match status" value="1"/>
</dbReference>
<sequence>MDILNKVKSYREEENRMKWEGTFAEYLEIVKERPEVAQTAHSRVYNMIKSAGVKERDGRKMYEFFGEEIFGLEEAIERLVEEYFHPAAKRLDVRKRILLLMGPVSGGKSTIVTMLKRGLEKYSRTDEGAVYAIKGCPMHEDPLHLIPQHLREDFFHEYGIRIEGNLSPLNTMRLEKDYGGRVEDVMVERIFLSEDKRVGIGTFSPSDPKSQDIADLTGSIDFSTIAEYGSESDPRAYRFDGELNKANRGMMEFQEMLKCDEKFLWHLLSLTQEGNFKAGRFALISADELIVAHTNESEYRSFISNKKNEALHSRIIVMPIPYNLRVSEEERIYEKMINQSDMAHVHIAPHALRVAAIFSVLTRLKESKKQGMDLLKKMRLYDGENVEGFNQLDVEELKKEFPTEGMEGIDPRYVINRISSAIIRKEVPSINALDVLRSLKEGLDQHPSISDEDKEKYMNYISVARREYDEIAKKEVQKAFVYSYEESAKSLMNNYLDNVEAYCNKNKLRDPLTGEEMNPDEKLMRSIEEQIGISENAKRSFREEILIRISAFARKGKRFDYNSHERLREAIQKKLFADLKDVVKITTSSKTPDESQLKKINEVIARLIDEYGYNSVSANELLRYVGSLLNR</sequence>
<accession>A0A923L2N0</accession>
<dbReference type="Pfam" id="PF06798">
    <property type="entry name" value="PrkA"/>
    <property type="match status" value="1"/>
</dbReference>
<dbReference type="FunFam" id="3.40.50.300:FF:000602">
    <property type="entry name" value="Serine protein kinase PrkA"/>
    <property type="match status" value="1"/>
</dbReference>
<dbReference type="SUPFAM" id="SSF52540">
    <property type="entry name" value="P-loop containing nucleoside triphosphate hydrolases"/>
    <property type="match status" value="1"/>
</dbReference>
<keyword evidence="2" id="KW-0418">Kinase</keyword>
<dbReference type="AlphaFoldDB" id="A0A923L2N0"/>
<evidence type="ECO:0000313" key="2">
    <source>
        <dbReference type="EMBL" id="MBC5635349.1"/>
    </source>
</evidence>
<dbReference type="RefSeq" id="WP_186868060.1">
    <property type="nucleotide sequence ID" value="NZ_JACOOL010000001.1"/>
</dbReference>
<keyword evidence="3" id="KW-1185">Reference proteome</keyword>
<dbReference type="Gene3D" id="3.40.50.300">
    <property type="entry name" value="P-loop containing nucleotide triphosphate hydrolases"/>
    <property type="match status" value="1"/>
</dbReference>
<dbReference type="Pfam" id="PF08298">
    <property type="entry name" value="AAA_PrkA"/>
    <property type="match status" value="1"/>
</dbReference>